<evidence type="ECO:0000313" key="9">
    <source>
        <dbReference type="EMBL" id="SPX62698.1"/>
    </source>
</evidence>
<feature type="transmembrane region" description="Helical" evidence="7">
    <location>
        <begin position="469"/>
        <end position="487"/>
    </location>
</feature>
<evidence type="ECO:0000256" key="1">
    <source>
        <dbReference type="ARBA" id="ARBA00004651"/>
    </source>
</evidence>
<organism evidence="8 10">
    <name type="scientific">Legionella feeleii</name>
    <dbReference type="NCBI Taxonomy" id="453"/>
    <lineage>
        <taxon>Bacteria</taxon>
        <taxon>Pseudomonadati</taxon>
        <taxon>Pseudomonadota</taxon>
        <taxon>Gammaproteobacteria</taxon>
        <taxon>Legionellales</taxon>
        <taxon>Legionellaceae</taxon>
        <taxon>Legionella</taxon>
    </lineage>
</organism>
<evidence type="ECO:0000256" key="7">
    <source>
        <dbReference type="SAM" id="Phobius"/>
    </source>
</evidence>
<keyword evidence="3" id="KW-1003">Cell membrane</keyword>
<dbReference type="PATRIC" id="fig|453.4.peg.1537"/>
<feature type="transmembrane region" description="Helical" evidence="7">
    <location>
        <begin position="60"/>
        <end position="76"/>
    </location>
</feature>
<evidence type="ECO:0000256" key="3">
    <source>
        <dbReference type="ARBA" id="ARBA00022475"/>
    </source>
</evidence>
<dbReference type="AlphaFoldDB" id="A0A0W0TV04"/>
<evidence type="ECO:0000256" key="4">
    <source>
        <dbReference type="ARBA" id="ARBA00022692"/>
    </source>
</evidence>
<keyword evidence="2" id="KW-0813">Transport</keyword>
<name>A0A0W0TV04_9GAMM</name>
<dbReference type="STRING" id="453.Lfee_1406"/>
<dbReference type="EMBL" id="LNYB01000051">
    <property type="protein sequence ID" value="KTC99240.1"/>
    <property type="molecule type" value="Genomic_DNA"/>
</dbReference>
<evidence type="ECO:0000256" key="2">
    <source>
        <dbReference type="ARBA" id="ARBA00022448"/>
    </source>
</evidence>
<dbReference type="RefSeq" id="WP_058445281.1">
    <property type="nucleotide sequence ID" value="NZ_CAAAHT010000017.1"/>
</dbReference>
<dbReference type="Pfam" id="PF04632">
    <property type="entry name" value="FUSC"/>
    <property type="match status" value="1"/>
</dbReference>
<gene>
    <name evidence="8" type="primary">aaeB</name>
    <name evidence="8" type="ORF">Lfee_1406</name>
    <name evidence="9" type="ORF">NCTC12022_03463</name>
</gene>
<comment type="subcellular location">
    <subcellularLocation>
        <location evidence="1">Cell membrane</location>
        <topology evidence="1">Multi-pass membrane protein</topology>
    </subcellularLocation>
</comment>
<feature type="transmembrane region" description="Helical" evidence="7">
    <location>
        <begin position="12"/>
        <end position="29"/>
    </location>
</feature>
<accession>A0A0W0TV04</accession>
<feature type="transmembrane region" description="Helical" evidence="7">
    <location>
        <begin position="106"/>
        <end position="124"/>
    </location>
</feature>
<evidence type="ECO:0000313" key="11">
    <source>
        <dbReference type="Proteomes" id="UP000251942"/>
    </source>
</evidence>
<dbReference type="Proteomes" id="UP000251942">
    <property type="component" value="Unassembled WGS sequence"/>
</dbReference>
<dbReference type="PANTHER" id="PTHR30509:SF9">
    <property type="entry name" value="MULTIDRUG RESISTANCE PROTEIN MDTO"/>
    <property type="match status" value="1"/>
</dbReference>
<reference evidence="9 11" key="2">
    <citation type="submission" date="2018-06" db="EMBL/GenBank/DDBJ databases">
        <authorList>
            <consortium name="Pathogen Informatics"/>
            <person name="Doyle S."/>
        </authorList>
    </citation>
    <scope>NUCLEOTIDE SEQUENCE [LARGE SCALE GENOMIC DNA]</scope>
    <source>
        <strain evidence="9 11">NCTC12022</strain>
    </source>
</reference>
<feature type="transmembrane region" description="Helical" evidence="7">
    <location>
        <begin position="443"/>
        <end position="462"/>
    </location>
</feature>
<feature type="transmembrane region" description="Helical" evidence="7">
    <location>
        <begin position="499"/>
        <end position="517"/>
    </location>
</feature>
<dbReference type="EMBL" id="UASS01000039">
    <property type="protein sequence ID" value="SPX62698.1"/>
    <property type="molecule type" value="Genomic_DNA"/>
</dbReference>
<keyword evidence="6 7" id="KW-0472">Membrane</keyword>
<dbReference type="Proteomes" id="UP000054698">
    <property type="component" value="Unassembled WGS sequence"/>
</dbReference>
<dbReference type="OrthoDB" id="9807111at2"/>
<protein>
    <submittedName>
        <fullName evidence="8">p-hydroxybenzoic acid efflux pump subunit AaeB</fullName>
    </submittedName>
</protein>
<dbReference type="InterPro" id="IPR006726">
    <property type="entry name" value="PHBA_efflux_AaeB/fusaric-R"/>
</dbReference>
<dbReference type="PANTHER" id="PTHR30509">
    <property type="entry name" value="P-HYDROXYBENZOIC ACID EFFLUX PUMP SUBUNIT-RELATED"/>
    <property type="match status" value="1"/>
</dbReference>
<evidence type="ECO:0000256" key="5">
    <source>
        <dbReference type="ARBA" id="ARBA00022989"/>
    </source>
</evidence>
<sequence>MITPKTIENRAALRTAIATVVAVLIAFMLHLDKPYWAGMTVVILANLYTGSIIDKAILRILGTVFGVWLGFFFAGFVANSLFLYLLMNFMLVAIGVYYYNFSSHAYAYLLGAIGAFLVIAQLAMAPQEAFFVAVWRPIEIGLGVLVSAAAAFCLFPNNISEHALKDIDAIFTELENVLEGLKTNLLTGEFDFTEIKNSNLQLKRKLKKSTEIIDFMRRELGVKKEKIDQIRVLIDLFLNLSRTISFFISSYEREVGREWAADLYQPVAEVFTAVQHDLDVLRKAFFSVAENDRTIQIDGAMAVLKQTITSETDESLVKIKHYYQIEPLLQQINTVITSLSTILISGQNLEVKEDRLISFKQQLRHDPDIIKHSIKAGLAAVLALSFWLVSNWPGGLNGIISSIVISIRRNLFDMKNISFHRILGCLSGGGVALFPLAFFSMNLYDLILVLFFAVWGFSYFAFKYTKYAYIGLQANIALVISLAQAGGPPTDLAPPLERLGGIFIGITASFLVANILWRTDLLNMAFGHVRKLFRYVRYNMIELLSVKKEKEKLYDLANLFWVSRGLLESFNEEQLSPKKQKKLIEAKRKFAQLALIQATISLIHRSIDQEKAHNTAVSLGINLDTLEQMVKTLYDTKQPDKRQMFKSQIEAQLAQIEPVIYSVKATDIDLDNCIAYVNALTQLAMLRIDL</sequence>
<feature type="transmembrane region" description="Helical" evidence="7">
    <location>
        <begin position="419"/>
        <end position="437"/>
    </location>
</feature>
<dbReference type="GO" id="GO:0005886">
    <property type="term" value="C:plasma membrane"/>
    <property type="evidence" value="ECO:0007669"/>
    <property type="project" value="UniProtKB-SubCell"/>
</dbReference>
<reference evidence="8 10" key="1">
    <citation type="submission" date="2015-11" db="EMBL/GenBank/DDBJ databases">
        <title>Genomic analysis of 38 Legionella species identifies large and diverse effector repertoires.</title>
        <authorList>
            <person name="Burstein D."/>
            <person name="Amaro F."/>
            <person name="Zusman T."/>
            <person name="Lifshitz Z."/>
            <person name="Cohen O."/>
            <person name="Gilbert J.A."/>
            <person name="Pupko T."/>
            <person name="Shuman H.A."/>
            <person name="Segal G."/>
        </authorList>
    </citation>
    <scope>NUCLEOTIDE SEQUENCE [LARGE SCALE GENOMIC DNA]</scope>
    <source>
        <strain evidence="8 10">WO-44C</strain>
    </source>
</reference>
<dbReference type="GO" id="GO:0022857">
    <property type="term" value="F:transmembrane transporter activity"/>
    <property type="evidence" value="ECO:0007669"/>
    <property type="project" value="InterPro"/>
</dbReference>
<proteinExistence type="predicted"/>
<feature type="transmembrane region" description="Helical" evidence="7">
    <location>
        <begin position="130"/>
        <end position="155"/>
    </location>
</feature>
<keyword evidence="4 7" id="KW-0812">Transmembrane</keyword>
<evidence type="ECO:0000313" key="8">
    <source>
        <dbReference type="EMBL" id="KTC99240.1"/>
    </source>
</evidence>
<keyword evidence="5 7" id="KW-1133">Transmembrane helix</keyword>
<evidence type="ECO:0000313" key="10">
    <source>
        <dbReference type="Proteomes" id="UP000054698"/>
    </source>
</evidence>
<feature type="transmembrane region" description="Helical" evidence="7">
    <location>
        <begin position="82"/>
        <end position="99"/>
    </location>
</feature>
<evidence type="ECO:0000256" key="6">
    <source>
        <dbReference type="ARBA" id="ARBA00023136"/>
    </source>
</evidence>
<feature type="transmembrane region" description="Helical" evidence="7">
    <location>
        <begin position="35"/>
        <end position="53"/>
    </location>
</feature>
<keyword evidence="10" id="KW-1185">Reference proteome</keyword>